<name>A0A7S4MCQ3_9EUKA</name>
<dbReference type="InterPro" id="IPR015797">
    <property type="entry name" value="NUDIX_hydrolase-like_dom_sf"/>
</dbReference>
<gene>
    <name evidence="1" type="ORF">VSP0166_LOCUS6587</name>
</gene>
<evidence type="ECO:0000313" key="1">
    <source>
        <dbReference type="EMBL" id="CAE2214460.1"/>
    </source>
</evidence>
<reference evidence="1" key="1">
    <citation type="submission" date="2021-01" db="EMBL/GenBank/DDBJ databases">
        <authorList>
            <person name="Corre E."/>
            <person name="Pelletier E."/>
            <person name="Niang G."/>
            <person name="Scheremetjew M."/>
            <person name="Finn R."/>
            <person name="Kale V."/>
            <person name="Holt S."/>
            <person name="Cochrane G."/>
            <person name="Meng A."/>
            <person name="Brown T."/>
            <person name="Cohen L."/>
        </authorList>
    </citation>
    <scope>NUCLEOTIDE SEQUENCE</scope>
    <source>
        <strain evidence="1">DIVA3 518/3/11/1/6</strain>
    </source>
</reference>
<dbReference type="Gene3D" id="3.90.79.10">
    <property type="entry name" value="Nucleoside Triphosphate Pyrophosphohydrolase"/>
    <property type="match status" value="1"/>
</dbReference>
<dbReference type="EMBL" id="HBKP01009331">
    <property type="protein sequence ID" value="CAE2214460.1"/>
    <property type="molecule type" value="Transcribed_RNA"/>
</dbReference>
<evidence type="ECO:0008006" key="2">
    <source>
        <dbReference type="Google" id="ProtNLM"/>
    </source>
</evidence>
<organism evidence="1">
    <name type="scientific">Vannella robusta</name>
    <dbReference type="NCBI Taxonomy" id="1487602"/>
    <lineage>
        <taxon>Eukaryota</taxon>
        <taxon>Amoebozoa</taxon>
        <taxon>Discosea</taxon>
        <taxon>Flabellinia</taxon>
        <taxon>Vannellidae</taxon>
        <taxon>Vannella</taxon>
    </lineage>
</organism>
<sequence>MKSAMWRPQPRHIEFFVGADWRANRAPKRFLIGDYDWSLQVDYERDLKKNRKYSANLLRTNVPRGRVTYNVEDVEEVPEQTKTLVLESCGVLVASDANSLAVVRNINTKAARLFKFAIEERQEEDFVAKFDDLANMCVFELELLVSEDQTIFWTQDTRREWKNLNERLERYGEDIRNRANETLESGDVLTTPPFSLPKGNFNSWNENMFETATRELNEETGIRLRLEALRQNIALVRVNCQEPSLYTVIFIANELRQEDALRSAIPTDIPGWRPIDEGEFGEQKFFSEPCWSVIQSGDGTLQEAMKDFASRTAEDRDLTPFPWDLVATNFNNVV</sequence>
<accession>A0A7S4MCQ3</accession>
<dbReference type="AlphaFoldDB" id="A0A7S4MCQ3"/>
<dbReference type="SUPFAM" id="SSF55811">
    <property type="entry name" value="Nudix"/>
    <property type="match status" value="1"/>
</dbReference>
<proteinExistence type="predicted"/>
<protein>
    <recommendedName>
        <fullName evidence="2">Nudix hydrolase domain-containing protein</fullName>
    </recommendedName>
</protein>